<evidence type="ECO:0000313" key="3">
    <source>
        <dbReference type="EMBL" id="PLR41421.1"/>
    </source>
</evidence>
<evidence type="ECO:0000259" key="2">
    <source>
        <dbReference type="Pfam" id="PF03795"/>
    </source>
</evidence>
<dbReference type="Pfam" id="PF03795">
    <property type="entry name" value="YCII"/>
    <property type="match status" value="1"/>
</dbReference>
<dbReference type="OrthoDB" id="9814407at2"/>
<organism evidence="3 4">
    <name type="scientific">Chimaeribacter californicus</name>
    <dbReference type="NCBI Taxonomy" id="2060067"/>
    <lineage>
        <taxon>Bacteria</taxon>
        <taxon>Pseudomonadati</taxon>
        <taxon>Pseudomonadota</taxon>
        <taxon>Gammaproteobacteria</taxon>
        <taxon>Enterobacterales</taxon>
        <taxon>Yersiniaceae</taxon>
        <taxon>Chimaeribacter</taxon>
    </lineage>
</organism>
<name>A0A2N5EFW8_9GAMM</name>
<comment type="caution">
    <text evidence="3">The sequence shown here is derived from an EMBL/GenBank/DDBJ whole genome shotgun (WGS) entry which is preliminary data.</text>
</comment>
<dbReference type="RefSeq" id="WP_101814286.1">
    <property type="nucleotide sequence ID" value="NZ_PJZF01000001.1"/>
</dbReference>
<dbReference type="PANTHER" id="PTHR37828:SF1">
    <property type="entry name" value="YCII-RELATED DOMAIN-CONTAINING PROTEIN"/>
    <property type="match status" value="1"/>
</dbReference>
<dbReference type="AlphaFoldDB" id="A0A2N5EFW8"/>
<dbReference type="EMBL" id="PJZF01000001">
    <property type="protein sequence ID" value="PLR41421.1"/>
    <property type="molecule type" value="Genomic_DNA"/>
</dbReference>
<evidence type="ECO:0000256" key="1">
    <source>
        <dbReference type="ARBA" id="ARBA00007689"/>
    </source>
</evidence>
<reference evidence="3 4" key="1">
    <citation type="submission" date="2017-12" db="EMBL/GenBank/DDBJ databases">
        <title>Characterization of six clinical isolates of Enterochimera gen. nov., a novel genus of the Yersiniaciae family and the three species Enterochimera arupensis sp. nov., Enterochimera coloradensis sp. nov, and Enterochimera californica sp. nov.</title>
        <authorList>
            <person name="Rossi A."/>
            <person name="Fisher M."/>
        </authorList>
    </citation>
    <scope>NUCLEOTIDE SEQUENCE [LARGE SCALE GENOMIC DNA]</scope>
    <source>
        <strain evidence="4">2015-Iso6</strain>
    </source>
</reference>
<sequence>MYIISLTYTQPLDAVDAHLDGHLAWLDQYFRQGTFLAAGRKDPRNGGVILAQGVSHDELDRILGEDPFQAVARYEVTTVEVTLTNAQLACLKGV</sequence>
<dbReference type="SUPFAM" id="SSF54909">
    <property type="entry name" value="Dimeric alpha+beta barrel"/>
    <property type="match status" value="1"/>
</dbReference>
<gene>
    <name evidence="3" type="ORF">CYR55_00885</name>
</gene>
<comment type="similarity">
    <text evidence="1">Belongs to the YciI family.</text>
</comment>
<protein>
    <recommendedName>
        <fullName evidence="2">YCII-related domain-containing protein</fullName>
    </recommendedName>
</protein>
<dbReference type="InterPro" id="IPR011008">
    <property type="entry name" value="Dimeric_a/b-barrel"/>
</dbReference>
<keyword evidence="4" id="KW-1185">Reference proteome</keyword>
<dbReference type="Proteomes" id="UP000234240">
    <property type="component" value="Unassembled WGS sequence"/>
</dbReference>
<accession>A0A2N5EFW8</accession>
<dbReference type="InterPro" id="IPR005545">
    <property type="entry name" value="YCII"/>
</dbReference>
<feature type="domain" description="YCII-related" evidence="2">
    <location>
        <begin position="1"/>
        <end position="79"/>
    </location>
</feature>
<evidence type="ECO:0000313" key="4">
    <source>
        <dbReference type="Proteomes" id="UP000234240"/>
    </source>
</evidence>
<dbReference type="PANTHER" id="PTHR37828">
    <property type="entry name" value="GSR2449 PROTEIN"/>
    <property type="match status" value="1"/>
</dbReference>
<proteinExistence type="inferred from homology"/>